<gene>
    <name evidence="1" type="ORF">AVDCRST_MAG69-2067</name>
</gene>
<dbReference type="AlphaFoldDB" id="A0A6J4SS96"/>
<accession>A0A6J4SS96</accession>
<reference evidence="1" key="1">
    <citation type="submission" date="2020-02" db="EMBL/GenBank/DDBJ databases">
        <authorList>
            <person name="Meier V. D."/>
        </authorList>
    </citation>
    <scope>NUCLEOTIDE SEQUENCE</scope>
    <source>
        <strain evidence="1">AVDCRST_MAG69</strain>
    </source>
</reference>
<proteinExistence type="predicted"/>
<organism evidence="1">
    <name type="scientific">uncultured Solirubrobacteraceae bacterium</name>
    <dbReference type="NCBI Taxonomy" id="1162706"/>
    <lineage>
        <taxon>Bacteria</taxon>
        <taxon>Bacillati</taxon>
        <taxon>Actinomycetota</taxon>
        <taxon>Thermoleophilia</taxon>
        <taxon>Solirubrobacterales</taxon>
        <taxon>Solirubrobacteraceae</taxon>
        <taxon>environmental samples</taxon>
    </lineage>
</organism>
<sequence>GVLRVRTRTRRQRSPRRRF</sequence>
<name>A0A6J4SS96_9ACTN</name>
<evidence type="ECO:0000313" key="1">
    <source>
        <dbReference type="EMBL" id="CAA9503900.1"/>
    </source>
</evidence>
<feature type="non-terminal residue" evidence="1">
    <location>
        <position position="1"/>
    </location>
</feature>
<dbReference type="EMBL" id="CADCVP010000222">
    <property type="protein sequence ID" value="CAA9503900.1"/>
    <property type="molecule type" value="Genomic_DNA"/>
</dbReference>
<feature type="non-terminal residue" evidence="1">
    <location>
        <position position="19"/>
    </location>
</feature>
<protein>
    <submittedName>
        <fullName evidence="1">Uncharacterized protein</fullName>
    </submittedName>
</protein>